<dbReference type="Proteomes" id="UP000198908">
    <property type="component" value="Unassembled WGS sequence"/>
</dbReference>
<comment type="cofactor">
    <cofactor evidence="1">
        <name>pyridoxal 5'-phosphate</name>
        <dbReference type="ChEBI" id="CHEBI:597326"/>
    </cofactor>
</comment>
<feature type="domain" description="Aminotransferase class I/classII large" evidence="3">
    <location>
        <begin position="93"/>
        <end position="436"/>
    </location>
</feature>
<dbReference type="STRING" id="416944.SAMN05421548_10948"/>
<keyword evidence="2" id="KW-0808">Transferase</keyword>
<evidence type="ECO:0000256" key="1">
    <source>
        <dbReference type="ARBA" id="ARBA00001933"/>
    </source>
</evidence>
<gene>
    <name evidence="4" type="ORF">SAMN05421548_10948</name>
</gene>
<dbReference type="GO" id="GO:0016740">
    <property type="term" value="F:transferase activity"/>
    <property type="evidence" value="ECO:0007669"/>
    <property type="project" value="UniProtKB-KW"/>
</dbReference>
<evidence type="ECO:0000259" key="3">
    <source>
        <dbReference type="Pfam" id="PF00155"/>
    </source>
</evidence>
<sequence>MGLGETLRQQLAAKALKRQLERATDALVAPGVPNAKSVRAAQTLSARSRFEAMPQFQQVKLMREMGETLRVDSPFFRVHDGIAGATTQIGGREYVNFANYSYLGLAGDPTIAARAKAAIDRYGTSASASRIVAGERPVHRELERALAAFYETDDCVAFVSGHATNVTVIGALFGPGDLIVHDALAHNSIVQGAQLSGARRLGFAHNDWQALDELLARVRGEYRNVLIAIEGLYSMDGDLPDLERFCEVKERHGAFLLVDEAHSLGVLGATGRGIREHCGVASDRVDLWMGTMSKTLAGCGGFIAGCQPLADMLRNLAPGFLYSVGLAPALAEASLAALECLIAQPERVAQLQARGNQFLREARAAGLDTGTSAGFAVVPVITGSSLKAAQWANALFEEGINVQPIFYPAVEEKAARLRFFICSTHEPEQISRAVAAVASISGRTGRNAGVGPSILTI</sequence>
<dbReference type="InterPro" id="IPR004839">
    <property type="entry name" value="Aminotransferase_I/II_large"/>
</dbReference>
<dbReference type="OrthoDB" id="9807157at2"/>
<dbReference type="CDD" id="cd06454">
    <property type="entry name" value="KBL_like"/>
    <property type="match status" value="1"/>
</dbReference>
<dbReference type="InterPro" id="IPR015421">
    <property type="entry name" value="PyrdxlP-dep_Trfase_major"/>
</dbReference>
<evidence type="ECO:0000313" key="4">
    <source>
        <dbReference type="EMBL" id="SDC67059.1"/>
    </source>
</evidence>
<dbReference type="EMBL" id="FMYQ01000009">
    <property type="protein sequence ID" value="SDC67059.1"/>
    <property type="molecule type" value="Genomic_DNA"/>
</dbReference>
<dbReference type="Gene3D" id="3.40.640.10">
    <property type="entry name" value="Type I PLP-dependent aspartate aminotransferase-like (Major domain)"/>
    <property type="match status" value="1"/>
</dbReference>
<keyword evidence="5" id="KW-1185">Reference proteome</keyword>
<dbReference type="InterPro" id="IPR015422">
    <property type="entry name" value="PyrdxlP-dep_Trfase_small"/>
</dbReference>
<protein>
    <submittedName>
        <fullName evidence="4">8-amino-7-oxononanoate synthase</fullName>
    </submittedName>
</protein>
<evidence type="ECO:0000256" key="2">
    <source>
        <dbReference type="ARBA" id="ARBA00022679"/>
    </source>
</evidence>
<dbReference type="SUPFAM" id="SSF53383">
    <property type="entry name" value="PLP-dependent transferases"/>
    <property type="match status" value="1"/>
</dbReference>
<dbReference type="AlphaFoldDB" id="A0A1G6NGT7"/>
<dbReference type="GO" id="GO:0030170">
    <property type="term" value="F:pyridoxal phosphate binding"/>
    <property type="evidence" value="ECO:0007669"/>
    <property type="project" value="InterPro"/>
</dbReference>
<name>A0A1G6NGT7_9BURK</name>
<dbReference type="Gene3D" id="3.90.1150.10">
    <property type="entry name" value="Aspartate Aminotransferase, domain 1"/>
    <property type="match status" value="1"/>
</dbReference>
<dbReference type="RefSeq" id="WP_091996954.1">
    <property type="nucleotide sequence ID" value="NZ_FMYQ01000009.1"/>
</dbReference>
<dbReference type="Pfam" id="PF00155">
    <property type="entry name" value="Aminotran_1_2"/>
    <property type="match status" value="1"/>
</dbReference>
<dbReference type="InterPro" id="IPR050087">
    <property type="entry name" value="AON_synthase_class-II"/>
</dbReference>
<proteinExistence type="predicted"/>
<dbReference type="InterPro" id="IPR015424">
    <property type="entry name" value="PyrdxlP-dep_Trfase"/>
</dbReference>
<evidence type="ECO:0000313" key="5">
    <source>
        <dbReference type="Proteomes" id="UP000198908"/>
    </source>
</evidence>
<reference evidence="5" key="1">
    <citation type="submission" date="2016-09" db="EMBL/GenBank/DDBJ databases">
        <authorList>
            <person name="Varghese N."/>
            <person name="Submissions S."/>
        </authorList>
    </citation>
    <scope>NUCLEOTIDE SEQUENCE [LARGE SCALE GENOMIC DNA]</scope>
    <source>
        <strain evidence="5">TNe-862</strain>
    </source>
</reference>
<accession>A0A1G6NGT7</accession>
<organism evidence="4 5">
    <name type="scientific">Paraburkholderia lycopersici</name>
    <dbReference type="NCBI Taxonomy" id="416944"/>
    <lineage>
        <taxon>Bacteria</taxon>
        <taxon>Pseudomonadati</taxon>
        <taxon>Pseudomonadota</taxon>
        <taxon>Betaproteobacteria</taxon>
        <taxon>Burkholderiales</taxon>
        <taxon>Burkholderiaceae</taxon>
        <taxon>Paraburkholderia</taxon>
    </lineage>
</organism>
<dbReference type="PANTHER" id="PTHR13693">
    <property type="entry name" value="CLASS II AMINOTRANSFERASE/8-AMINO-7-OXONONANOATE SYNTHASE"/>
    <property type="match status" value="1"/>
</dbReference>